<gene>
    <name evidence="2" type="ORF">TI39_contig491g00006</name>
</gene>
<feature type="compositionally biased region" description="Polar residues" evidence="1">
    <location>
        <begin position="166"/>
        <end position="183"/>
    </location>
</feature>
<name>A0A0F4GMN3_9PEZI</name>
<dbReference type="Proteomes" id="UP000033647">
    <property type="component" value="Unassembled WGS sequence"/>
</dbReference>
<sequence>MEYTKFGYEQATGHKSAYDAHRDGLDLSALSLGSKPPGTRAPTSNNYEIPQRNPQVLGCHGVELATALWNMTTLFQRSLTESLDRSQDAVDHAHHTKIETDRSDICRDIHTEKFSTLVFTRTSGEKMQLLVLNEKLGLLNSTLFLLTPSHSSLIRDRPFAGPVPSPGNSSVTGQPSNGSLFLD</sequence>
<dbReference type="AlphaFoldDB" id="A0A0F4GMN3"/>
<evidence type="ECO:0000313" key="2">
    <source>
        <dbReference type="EMBL" id="KJX97435.1"/>
    </source>
</evidence>
<accession>A0A0F4GMN3</accession>
<evidence type="ECO:0000256" key="1">
    <source>
        <dbReference type="SAM" id="MobiDB-lite"/>
    </source>
</evidence>
<reference evidence="2 3" key="1">
    <citation type="submission" date="2015-03" db="EMBL/GenBank/DDBJ databases">
        <title>RNA-seq based gene annotation and comparative genomics of four Zymoseptoria species reveal species-specific pathogenicity related genes and transposable element activity.</title>
        <authorList>
            <person name="Grandaubert J."/>
            <person name="Bhattacharyya A."/>
            <person name="Stukenbrock E.H."/>
        </authorList>
    </citation>
    <scope>NUCLEOTIDE SEQUENCE [LARGE SCALE GENOMIC DNA]</scope>
    <source>
        <strain evidence="2 3">Zb18110</strain>
    </source>
</reference>
<dbReference type="EMBL" id="LAFY01000483">
    <property type="protein sequence ID" value="KJX97435.1"/>
    <property type="molecule type" value="Genomic_DNA"/>
</dbReference>
<protein>
    <submittedName>
        <fullName evidence="2">Uncharacterized protein</fullName>
    </submittedName>
</protein>
<feature type="region of interest" description="Disordered" evidence="1">
    <location>
        <begin position="157"/>
        <end position="183"/>
    </location>
</feature>
<keyword evidence="3" id="KW-1185">Reference proteome</keyword>
<proteinExistence type="predicted"/>
<organism evidence="2 3">
    <name type="scientific">Zymoseptoria brevis</name>
    <dbReference type="NCBI Taxonomy" id="1047168"/>
    <lineage>
        <taxon>Eukaryota</taxon>
        <taxon>Fungi</taxon>
        <taxon>Dikarya</taxon>
        <taxon>Ascomycota</taxon>
        <taxon>Pezizomycotina</taxon>
        <taxon>Dothideomycetes</taxon>
        <taxon>Dothideomycetidae</taxon>
        <taxon>Mycosphaerellales</taxon>
        <taxon>Mycosphaerellaceae</taxon>
        <taxon>Zymoseptoria</taxon>
    </lineage>
</organism>
<comment type="caution">
    <text evidence="2">The sequence shown here is derived from an EMBL/GenBank/DDBJ whole genome shotgun (WGS) entry which is preliminary data.</text>
</comment>
<evidence type="ECO:0000313" key="3">
    <source>
        <dbReference type="Proteomes" id="UP000033647"/>
    </source>
</evidence>